<feature type="transmembrane region" description="Helical" evidence="1">
    <location>
        <begin position="153"/>
        <end position="170"/>
    </location>
</feature>
<evidence type="ECO:0000256" key="1">
    <source>
        <dbReference type="SAM" id="Phobius"/>
    </source>
</evidence>
<name>A0ABT3WLR5_9PROT</name>
<keyword evidence="1" id="KW-0812">Transmembrane</keyword>
<keyword evidence="1" id="KW-1133">Transmembrane helix</keyword>
<feature type="transmembrane region" description="Helical" evidence="1">
    <location>
        <begin position="71"/>
        <end position="89"/>
    </location>
</feature>
<keyword evidence="1" id="KW-0472">Membrane</keyword>
<dbReference type="PANTHER" id="PTHR34989:SF1">
    <property type="entry name" value="PROTEIN HDED"/>
    <property type="match status" value="1"/>
</dbReference>
<gene>
    <name evidence="2" type="ORF">NQF89_04195</name>
</gene>
<dbReference type="Proteomes" id="UP001165575">
    <property type="component" value="Unassembled WGS sequence"/>
</dbReference>
<feature type="transmembrane region" description="Helical" evidence="1">
    <location>
        <begin position="14"/>
        <end position="33"/>
    </location>
</feature>
<evidence type="ECO:0000313" key="2">
    <source>
        <dbReference type="EMBL" id="MCX5619623.1"/>
    </source>
</evidence>
<dbReference type="EMBL" id="JANIDX010000003">
    <property type="protein sequence ID" value="MCX5619623.1"/>
    <property type="molecule type" value="Genomic_DNA"/>
</dbReference>
<proteinExistence type="predicted"/>
<dbReference type="PANTHER" id="PTHR34989">
    <property type="entry name" value="PROTEIN HDED"/>
    <property type="match status" value="1"/>
</dbReference>
<feature type="transmembrane region" description="Helical" evidence="1">
    <location>
        <begin position="127"/>
        <end position="147"/>
    </location>
</feature>
<comment type="caution">
    <text evidence="2">The sequence shown here is derived from an EMBL/GenBank/DDBJ whole genome shotgun (WGS) entry which is preliminary data.</text>
</comment>
<organism evidence="2 3">
    <name type="scientific">Bombella pollinis</name>
    <dbReference type="NCBI Taxonomy" id="2967337"/>
    <lineage>
        <taxon>Bacteria</taxon>
        <taxon>Pseudomonadati</taxon>
        <taxon>Pseudomonadota</taxon>
        <taxon>Alphaproteobacteria</taxon>
        <taxon>Acetobacterales</taxon>
        <taxon>Acetobacteraceae</taxon>
        <taxon>Bombella</taxon>
    </lineage>
</organism>
<dbReference type="Pfam" id="PF03729">
    <property type="entry name" value="DUF308"/>
    <property type="match status" value="2"/>
</dbReference>
<sequence>MVEKKEGSLLQQEGNSGLIMGILIVIAGLVMAITPVLTFISLTALIAALLFVAGICTLVDVFRRNAMERKMLDGLLGICFIVLAGLIFFNPIGAAIGLTVWIAAWFIVRGVMELAGMGASPYGRGFMAIDALVNIVLGVMLLCLNPITAQAALGFYVAISLIFWGFSLIYRSALLKHLL</sequence>
<protein>
    <submittedName>
        <fullName evidence="2">DUF308 domain-containing protein</fullName>
    </submittedName>
</protein>
<feature type="transmembrane region" description="Helical" evidence="1">
    <location>
        <begin position="39"/>
        <end position="59"/>
    </location>
</feature>
<keyword evidence="3" id="KW-1185">Reference proteome</keyword>
<accession>A0ABT3WLR5</accession>
<dbReference type="RefSeq" id="WP_266137582.1">
    <property type="nucleotide sequence ID" value="NZ_JANIDX010000003.1"/>
</dbReference>
<reference evidence="2 3" key="1">
    <citation type="submission" date="2022-07" db="EMBL/GenBank/DDBJ databases">
        <title>Bombella genomes.</title>
        <authorList>
            <person name="Harer L."/>
            <person name="Styblova S."/>
            <person name="Ehrmann M."/>
        </authorList>
    </citation>
    <scope>NUCLEOTIDE SEQUENCE [LARGE SCALE GENOMIC DNA]</scope>
    <source>
        <strain evidence="2 3">TMW 2.2556</strain>
    </source>
</reference>
<dbReference type="InterPro" id="IPR005325">
    <property type="entry name" value="DUF308_memb"/>
</dbReference>
<evidence type="ECO:0000313" key="3">
    <source>
        <dbReference type="Proteomes" id="UP001165575"/>
    </source>
</evidence>
<dbReference type="InterPro" id="IPR052712">
    <property type="entry name" value="Acid_resist_chaperone_HdeD"/>
</dbReference>